<sequence length="494" mass="55741">MVVLYDYQNRRFQYRVPFPDEELNEIVTKVETAINDMKTKLAAAIARHRIKASARSLEFLLPESVRHSDEAKSKMPAYFWINQLRTSTEDVMDLLRVEGFKIVNSVRELGDDGDKFYCFDHHCPDLLVVASHQVKSLQESDIVNDGLIVRQDKSSCLAPHTVKYLLNEDDDVIHVNAGFGLTSGHIASLLKPSKSHIFAFGATGDADVYRIHKNLGRLGVGKCVRVISEPFLNIEPDDSRYKSVRIVLVTADCTKSAVTNPVEFVVSEGEDMTILKDLSVGDKDAMKINQLNNEHSRILKHAMRFSKVQAVVYMTRSVHEAENEMVVEKTVEYVNSIQQKKMPFRLVPPVLAFSADEIENNRGICGKYMKFKPSNTMNGCFVAVITREPEDLKDSAKDAIARANAKGLLGAKSKKGHDSDNHHGHHIKSKKSRKKLRASASAGFKPNMTISSNRMQMYQKSSGLKQVISAARKRDQDDKTKHLSLPRLWCRKWI</sequence>
<dbReference type="Pfam" id="PF21148">
    <property type="entry name" value="NSUN5_fdxn-like"/>
    <property type="match status" value="1"/>
</dbReference>
<organism evidence="4 5">
    <name type="scientific">Lottia gigantea</name>
    <name type="common">Giant owl limpet</name>
    <dbReference type="NCBI Taxonomy" id="225164"/>
    <lineage>
        <taxon>Eukaryota</taxon>
        <taxon>Metazoa</taxon>
        <taxon>Spiralia</taxon>
        <taxon>Lophotrochozoa</taxon>
        <taxon>Mollusca</taxon>
        <taxon>Gastropoda</taxon>
        <taxon>Patellogastropoda</taxon>
        <taxon>Lottioidea</taxon>
        <taxon>Lottiidae</taxon>
        <taxon>Lottia</taxon>
    </lineage>
</organism>
<dbReference type="OrthoDB" id="6817893at2759"/>
<dbReference type="InterPro" id="IPR001678">
    <property type="entry name" value="MeTrfase_RsmB-F_NOP2_dom"/>
</dbReference>
<dbReference type="Proteomes" id="UP000030746">
    <property type="component" value="Unassembled WGS sequence"/>
</dbReference>
<keyword evidence="1" id="KW-0489">Methyltransferase</keyword>
<dbReference type="InterPro" id="IPR042620">
    <property type="entry name" value="NSUN7"/>
</dbReference>
<dbReference type="RefSeq" id="XP_009059870.1">
    <property type="nucleotide sequence ID" value="XM_009061622.1"/>
</dbReference>
<gene>
    <name evidence="4" type="ORF">LOTGIDRAFT_234325</name>
</gene>
<keyword evidence="5" id="KW-1185">Reference proteome</keyword>
<dbReference type="OMA" id="QIPTQHF"/>
<evidence type="ECO:0000256" key="2">
    <source>
        <dbReference type="SAM" id="MobiDB-lite"/>
    </source>
</evidence>
<keyword evidence="1" id="KW-0949">S-adenosyl-L-methionine</keyword>
<feature type="compositionally biased region" description="Basic residues" evidence="2">
    <location>
        <begin position="423"/>
        <end position="437"/>
    </location>
</feature>
<dbReference type="InterPro" id="IPR029063">
    <property type="entry name" value="SAM-dependent_MTases_sf"/>
</dbReference>
<dbReference type="Gene3D" id="3.30.70.1170">
    <property type="entry name" value="Sun protein, domain 3"/>
    <property type="match status" value="1"/>
</dbReference>
<evidence type="ECO:0000313" key="4">
    <source>
        <dbReference type="EMBL" id="ESO89512.1"/>
    </source>
</evidence>
<evidence type="ECO:0000259" key="3">
    <source>
        <dbReference type="PROSITE" id="PS51686"/>
    </source>
</evidence>
<dbReference type="AlphaFoldDB" id="V3ZYP7"/>
<dbReference type="PANTHER" id="PTHR14663:SF2">
    <property type="entry name" value="METHYLTRANSFERASE NSUN7-RELATED"/>
    <property type="match status" value="1"/>
</dbReference>
<feature type="region of interest" description="Disordered" evidence="2">
    <location>
        <begin position="410"/>
        <end position="447"/>
    </location>
</feature>
<name>V3ZYP7_LOTGI</name>
<keyword evidence="1" id="KW-0694">RNA-binding</keyword>
<reference evidence="4 5" key="1">
    <citation type="journal article" date="2013" name="Nature">
        <title>Insights into bilaterian evolution from three spiralian genomes.</title>
        <authorList>
            <person name="Simakov O."/>
            <person name="Marletaz F."/>
            <person name="Cho S.J."/>
            <person name="Edsinger-Gonzales E."/>
            <person name="Havlak P."/>
            <person name="Hellsten U."/>
            <person name="Kuo D.H."/>
            <person name="Larsson T."/>
            <person name="Lv J."/>
            <person name="Arendt D."/>
            <person name="Savage R."/>
            <person name="Osoegawa K."/>
            <person name="de Jong P."/>
            <person name="Grimwood J."/>
            <person name="Chapman J.A."/>
            <person name="Shapiro H."/>
            <person name="Aerts A."/>
            <person name="Otillar R.P."/>
            <person name="Terry A.Y."/>
            <person name="Boore J.L."/>
            <person name="Grigoriev I.V."/>
            <person name="Lindberg D.R."/>
            <person name="Seaver E.C."/>
            <person name="Weisblat D.A."/>
            <person name="Putnam N.H."/>
            <person name="Rokhsar D.S."/>
        </authorList>
    </citation>
    <scope>NUCLEOTIDE SEQUENCE [LARGE SCALE GENOMIC DNA]</scope>
</reference>
<dbReference type="InterPro" id="IPR049561">
    <property type="entry name" value="NSUN5_7_fdxn-like"/>
</dbReference>
<comment type="similarity">
    <text evidence="1">Belongs to the class I-like SAM-binding methyltransferase superfamily. RsmB/NOP family.</text>
</comment>
<feature type="domain" description="SAM-dependent MTase RsmB/NOP-type" evidence="3">
    <location>
        <begin position="67"/>
        <end position="388"/>
    </location>
</feature>
<dbReference type="PANTHER" id="PTHR14663">
    <property type="entry name" value="METHYLTRANSFERASE NSUN7-RELATED"/>
    <property type="match status" value="1"/>
</dbReference>
<dbReference type="EMBL" id="KB202591">
    <property type="protein sequence ID" value="ESO89512.1"/>
    <property type="molecule type" value="Genomic_DNA"/>
</dbReference>
<dbReference type="GO" id="GO:0008168">
    <property type="term" value="F:methyltransferase activity"/>
    <property type="evidence" value="ECO:0007669"/>
    <property type="project" value="UniProtKB-KW"/>
</dbReference>
<proteinExistence type="inferred from homology"/>
<dbReference type="PROSITE" id="PS51686">
    <property type="entry name" value="SAM_MT_RSMB_NOP"/>
    <property type="match status" value="1"/>
</dbReference>
<accession>V3ZYP7</accession>
<dbReference type="GeneID" id="20249502"/>
<keyword evidence="1" id="KW-0808">Transferase</keyword>
<dbReference type="KEGG" id="lgi:LOTGIDRAFT_234325"/>
<dbReference type="SUPFAM" id="SSF53335">
    <property type="entry name" value="S-adenosyl-L-methionine-dependent methyltransferases"/>
    <property type="match status" value="1"/>
</dbReference>
<evidence type="ECO:0000313" key="5">
    <source>
        <dbReference type="Proteomes" id="UP000030746"/>
    </source>
</evidence>
<dbReference type="Gene3D" id="3.40.50.150">
    <property type="entry name" value="Vaccinia Virus protein VP39"/>
    <property type="match status" value="1"/>
</dbReference>
<comment type="caution">
    <text evidence="1">Lacks conserved residue(s) required for the propagation of feature annotation.</text>
</comment>
<protein>
    <recommendedName>
        <fullName evidence="3">SAM-dependent MTase RsmB/NOP-type domain-containing protein</fullName>
    </recommendedName>
</protein>
<dbReference type="GO" id="GO:0032259">
    <property type="term" value="P:methylation"/>
    <property type="evidence" value="ECO:0007669"/>
    <property type="project" value="UniProtKB-KW"/>
</dbReference>
<dbReference type="HOGENOM" id="CLU_023514_1_0_1"/>
<dbReference type="STRING" id="225164.V3ZYP7"/>
<dbReference type="GO" id="GO:0003723">
    <property type="term" value="F:RNA binding"/>
    <property type="evidence" value="ECO:0007669"/>
    <property type="project" value="UniProtKB-UniRule"/>
</dbReference>
<evidence type="ECO:0000256" key="1">
    <source>
        <dbReference type="PROSITE-ProRule" id="PRU01023"/>
    </source>
</evidence>
<dbReference type="CTD" id="20249502"/>